<evidence type="ECO:0000313" key="3">
    <source>
        <dbReference type="EMBL" id="TDG67570.1"/>
    </source>
</evidence>
<dbReference type="EMBL" id="PUFI01000015">
    <property type="protein sequence ID" value="TDG67570.1"/>
    <property type="molecule type" value="Genomic_DNA"/>
</dbReference>
<feature type="domain" description="Enoyl reductase (ER)" evidence="2">
    <location>
        <begin position="31"/>
        <end position="352"/>
    </location>
</feature>
<evidence type="ECO:0000259" key="2">
    <source>
        <dbReference type="SMART" id="SM00829"/>
    </source>
</evidence>
<evidence type="ECO:0000313" key="4">
    <source>
        <dbReference type="Proteomes" id="UP000295681"/>
    </source>
</evidence>
<gene>
    <name evidence="3" type="ORF">C5L23_001369</name>
</gene>
<organism evidence="3 4">
    <name type="scientific">Leuconostoc fallax</name>
    <dbReference type="NCBI Taxonomy" id="1251"/>
    <lineage>
        <taxon>Bacteria</taxon>
        <taxon>Bacillati</taxon>
        <taxon>Bacillota</taxon>
        <taxon>Bacilli</taxon>
        <taxon>Lactobacillales</taxon>
        <taxon>Lactobacillaceae</taxon>
        <taxon>Leuconostoc</taxon>
    </lineage>
</organism>
<dbReference type="SUPFAM" id="SSF50129">
    <property type="entry name" value="GroES-like"/>
    <property type="match status" value="1"/>
</dbReference>
<dbReference type="SMART" id="SM00829">
    <property type="entry name" value="PKS_ER"/>
    <property type="match status" value="1"/>
</dbReference>
<accession>A0A4V3A2A3</accession>
<dbReference type="Pfam" id="PF13602">
    <property type="entry name" value="ADH_zinc_N_2"/>
    <property type="match status" value="1"/>
</dbReference>
<keyword evidence="4" id="KW-1185">Reference proteome</keyword>
<proteinExistence type="inferred from homology"/>
<dbReference type="Gene3D" id="3.90.180.10">
    <property type="entry name" value="Medium-chain alcohol dehydrogenases, catalytic domain"/>
    <property type="match status" value="1"/>
</dbReference>
<reference evidence="3 4" key="1">
    <citation type="journal article" date="2019" name="Appl. Microbiol. Biotechnol.">
        <title>Uncovering carbohydrate metabolism through a genotype-phenotype association study of 56 lactic acid bacteria genomes.</title>
        <authorList>
            <person name="Buron-Moles G."/>
            <person name="Chailyan A."/>
            <person name="Dolejs I."/>
            <person name="Forster J."/>
            <person name="Miks M.H."/>
        </authorList>
    </citation>
    <scope>NUCLEOTIDE SEQUENCE [LARGE SCALE GENOMIC DNA]</scope>
    <source>
        <strain evidence="3 4">ATCC 700006</strain>
    </source>
</reference>
<dbReference type="GO" id="GO:0016491">
    <property type="term" value="F:oxidoreductase activity"/>
    <property type="evidence" value="ECO:0007669"/>
    <property type="project" value="UniProtKB-KW"/>
</dbReference>
<sequence>MAISVIDKIKKFWPFGQVKMTAIGVDQFLPSQDARAFTAKVIARPSATSRDLLIKVLASAINPVDIKMRESYKNNGEFRVFGFDAVGEVISKGSQVTDFQVGDKVFYAGAQMRQGSNAEYQLVDERLVALAPQTLRDEEIAAMPLTSITASEILGDAMGYQIDSNSAQGHTIFIVNGAGGVGSTLIQLAKYMGMVVITTASRPESVAWVKSLGADYILDYHQDLQVQLTKIGHDQVDNIAILQNTNAYWSLVLQTIKPFGHIVSIVETTAPIDMAPLKNRGVQFSWVFMFAKANYGIAMETQGQALSKISQLLEEGKIKSTLTKTYHGLTAENIRQATQDVESGRMIGKVVVRHNEEI</sequence>
<dbReference type="InterPro" id="IPR011032">
    <property type="entry name" value="GroES-like_sf"/>
</dbReference>
<keyword evidence="1" id="KW-0479">Metal-binding</keyword>
<dbReference type="NCBIfam" id="TIGR02817">
    <property type="entry name" value="adh_fam_1"/>
    <property type="match status" value="1"/>
</dbReference>
<keyword evidence="1" id="KW-0560">Oxidoreductase</keyword>
<dbReference type="InterPro" id="IPR036291">
    <property type="entry name" value="NAD(P)-bd_dom_sf"/>
</dbReference>
<dbReference type="InterPro" id="IPR014182">
    <property type="entry name" value="ADH_Zn_typ-1"/>
</dbReference>
<dbReference type="CDD" id="cd08252">
    <property type="entry name" value="AL_MDR"/>
    <property type="match status" value="1"/>
</dbReference>
<dbReference type="PANTHER" id="PTHR43482">
    <property type="entry name" value="PROTEIN AST1-RELATED"/>
    <property type="match status" value="1"/>
</dbReference>
<evidence type="ECO:0000256" key="1">
    <source>
        <dbReference type="RuleBase" id="RU364000"/>
    </source>
</evidence>
<dbReference type="PANTHER" id="PTHR43482:SF1">
    <property type="entry name" value="PROTEIN AST1-RELATED"/>
    <property type="match status" value="1"/>
</dbReference>
<dbReference type="InterPro" id="IPR052585">
    <property type="entry name" value="Lipid_raft_assoc_Zn_ADH"/>
</dbReference>
<name>A0A4V3A2A3_9LACO</name>
<dbReference type="InterPro" id="IPR020843">
    <property type="entry name" value="ER"/>
</dbReference>
<dbReference type="Proteomes" id="UP000295681">
    <property type="component" value="Unassembled WGS sequence"/>
</dbReference>
<dbReference type="STRING" id="907931.GCA_000165675_00754"/>
<dbReference type="GO" id="GO:0008270">
    <property type="term" value="F:zinc ion binding"/>
    <property type="evidence" value="ECO:0007669"/>
    <property type="project" value="InterPro"/>
</dbReference>
<comment type="similarity">
    <text evidence="1">Belongs to the zinc-containing alcohol dehydrogenase family. Quinone oxidoreductase subfamily.</text>
</comment>
<comment type="caution">
    <text evidence="3">The sequence shown here is derived from an EMBL/GenBank/DDBJ whole genome shotgun (WGS) entry which is preliminary data.</text>
</comment>
<dbReference type="SUPFAM" id="SSF51735">
    <property type="entry name" value="NAD(P)-binding Rossmann-fold domains"/>
    <property type="match status" value="1"/>
</dbReference>
<dbReference type="Gene3D" id="3.40.50.720">
    <property type="entry name" value="NAD(P)-binding Rossmann-like Domain"/>
    <property type="match status" value="1"/>
</dbReference>
<dbReference type="Pfam" id="PF08240">
    <property type="entry name" value="ADH_N"/>
    <property type="match status" value="1"/>
</dbReference>
<dbReference type="InterPro" id="IPR013154">
    <property type="entry name" value="ADH-like_N"/>
</dbReference>
<protein>
    <recommendedName>
        <fullName evidence="1">Zinc-type alcohol dehydrogenase-like protein</fullName>
    </recommendedName>
</protein>
<dbReference type="AlphaFoldDB" id="A0A4V3A2A3"/>
<keyword evidence="1" id="KW-0862">Zinc</keyword>